<dbReference type="AlphaFoldDB" id="A0A2U1PGF6"/>
<keyword evidence="3" id="KW-1185">Reference proteome</keyword>
<dbReference type="EMBL" id="PKPP01001189">
    <property type="protein sequence ID" value="PWA84845.1"/>
    <property type="molecule type" value="Genomic_DNA"/>
</dbReference>
<feature type="compositionally biased region" description="Low complexity" evidence="1">
    <location>
        <begin position="93"/>
        <end position="105"/>
    </location>
</feature>
<reference evidence="2 3" key="1">
    <citation type="journal article" date="2018" name="Mol. Plant">
        <title>The genome of Artemisia annua provides insight into the evolution of Asteraceae family and artemisinin biosynthesis.</title>
        <authorList>
            <person name="Shen Q."/>
            <person name="Zhang L."/>
            <person name="Liao Z."/>
            <person name="Wang S."/>
            <person name="Yan T."/>
            <person name="Shi P."/>
            <person name="Liu M."/>
            <person name="Fu X."/>
            <person name="Pan Q."/>
            <person name="Wang Y."/>
            <person name="Lv Z."/>
            <person name="Lu X."/>
            <person name="Zhang F."/>
            <person name="Jiang W."/>
            <person name="Ma Y."/>
            <person name="Chen M."/>
            <person name="Hao X."/>
            <person name="Li L."/>
            <person name="Tang Y."/>
            <person name="Lv G."/>
            <person name="Zhou Y."/>
            <person name="Sun X."/>
            <person name="Brodelius P.E."/>
            <person name="Rose J.K.C."/>
            <person name="Tang K."/>
        </authorList>
    </citation>
    <scope>NUCLEOTIDE SEQUENCE [LARGE SCALE GENOMIC DNA]</scope>
    <source>
        <strain evidence="3">cv. Huhao1</strain>
        <tissue evidence="2">Leaf</tissue>
    </source>
</reference>
<gene>
    <name evidence="2" type="ORF">CTI12_AA155570</name>
</gene>
<dbReference type="Proteomes" id="UP000245207">
    <property type="component" value="Unassembled WGS sequence"/>
</dbReference>
<organism evidence="2 3">
    <name type="scientific">Artemisia annua</name>
    <name type="common">Sweet wormwood</name>
    <dbReference type="NCBI Taxonomy" id="35608"/>
    <lineage>
        <taxon>Eukaryota</taxon>
        <taxon>Viridiplantae</taxon>
        <taxon>Streptophyta</taxon>
        <taxon>Embryophyta</taxon>
        <taxon>Tracheophyta</taxon>
        <taxon>Spermatophyta</taxon>
        <taxon>Magnoliopsida</taxon>
        <taxon>eudicotyledons</taxon>
        <taxon>Gunneridae</taxon>
        <taxon>Pentapetalae</taxon>
        <taxon>asterids</taxon>
        <taxon>campanulids</taxon>
        <taxon>Asterales</taxon>
        <taxon>Asteraceae</taxon>
        <taxon>Asteroideae</taxon>
        <taxon>Anthemideae</taxon>
        <taxon>Artemisiinae</taxon>
        <taxon>Artemisia</taxon>
    </lineage>
</organism>
<proteinExistence type="predicted"/>
<accession>A0A2U1PGF6</accession>
<dbReference type="OrthoDB" id="1677442at2759"/>
<sequence length="105" mass="11882">MMTTCKTSTSTLKMFQKVVVVRCETISRLAWSRLFAGKTQDRSAVHGLRQQPTHTIDDREKIEEEIEAAAKEQGKKRKEVKQKVDTQLKDSENVVSESPESLSSS</sequence>
<comment type="caution">
    <text evidence="2">The sequence shown here is derived from an EMBL/GenBank/DDBJ whole genome shotgun (WGS) entry which is preliminary data.</text>
</comment>
<evidence type="ECO:0000313" key="3">
    <source>
        <dbReference type="Proteomes" id="UP000245207"/>
    </source>
</evidence>
<evidence type="ECO:0000313" key="2">
    <source>
        <dbReference type="EMBL" id="PWA84845.1"/>
    </source>
</evidence>
<feature type="compositionally biased region" description="Basic and acidic residues" evidence="1">
    <location>
        <begin position="55"/>
        <end position="73"/>
    </location>
</feature>
<evidence type="ECO:0000256" key="1">
    <source>
        <dbReference type="SAM" id="MobiDB-lite"/>
    </source>
</evidence>
<name>A0A2U1PGF6_ARTAN</name>
<feature type="region of interest" description="Disordered" evidence="1">
    <location>
        <begin position="41"/>
        <end position="105"/>
    </location>
</feature>
<feature type="compositionally biased region" description="Basic and acidic residues" evidence="1">
    <location>
        <begin position="81"/>
        <end position="92"/>
    </location>
</feature>
<protein>
    <submittedName>
        <fullName evidence="2">Uncharacterized protein</fullName>
    </submittedName>
</protein>